<evidence type="ECO:0000256" key="1">
    <source>
        <dbReference type="SAM" id="Phobius"/>
    </source>
</evidence>
<keyword evidence="1" id="KW-0812">Transmembrane</keyword>
<feature type="transmembrane region" description="Helical" evidence="1">
    <location>
        <begin position="38"/>
        <end position="58"/>
    </location>
</feature>
<protein>
    <submittedName>
        <fullName evidence="2">Uncharacterized protein</fullName>
    </submittedName>
</protein>
<gene>
    <name evidence="2" type="ORF">GCM10011514_08730</name>
</gene>
<evidence type="ECO:0000313" key="3">
    <source>
        <dbReference type="Proteomes" id="UP000609064"/>
    </source>
</evidence>
<keyword evidence="3" id="KW-1185">Reference proteome</keyword>
<sequence>MNVKRIFGTLLTVLGIAGLVYAGASFVDNSVGKADIKAIILGGILGAVFFFAGVRLLATTKDEV</sequence>
<dbReference type="AlphaFoldDB" id="A0A917DLI2"/>
<dbReference type="RefSeq" id="WP_188764821.1">
    <property type="nucleotide sequence ID" value="NZ_BMKK01000002.1"/>
</dbReference>
<name>A0A917DLI2_9BACT</name>
<accession>A0A917DLI2</accession>
<evidence type="ECO:0000313" key="2">
    <source>
        <dbReference type="EMBL" id="GGD47000.1"/>
    </source>
</evidence>
<reference evidence="2" key="1">
    <citation type="journal article" date="2014" name="Int. J. Syst. Evol. Microbiol.">
        <title>Complete genome sequence of Corynebacterium casei LMG S-19264T (=DSM 44701T), isolated from a smear-ripened cheese.</title>
        <authorList>
            <consortium name="US DOE Joint Genome Institute (JGI-PGF)"/>
            <person name="Walter F."/>
            <person name="Albersmeier A."/>
            <person name="Kalinowski J."/>
            <person name="Ruckert C."/>
        </authorList>
    </citation>
    <scope>NUCLEOTIDE SEQUENCE</scope>
    <source>
        <strain evidence="2">CGMCC 1.15958</strain>
    </source>
</reference>
<proteinExistence type="predicted"/>
<comment type="caution">
    <text evidence="2">The sequence shown here is derived from an EMBL/GenBank/DDBJ whole genome shotgun (WGS) entry which is preliminary data.</text>
</comment>
<keyword evidence="1" id="KW-1133">Transmembrane helix</keyword>
<reference evidence="2" key="2">
    <citation type="submission" date="2020-09" db="EMBL/GenBank/DDBJ databases">
        <authorList>
            <person name="Sun Q."/>
            <person name="Zhou Y."/>
        </authorList>
    </citation>
    <scope>NUCLEOTIDE SEQUENCE</scope>
    <source>
        <strain evidence="2">CGMCC 1.15958</strain>
    </source>
</reference>
<organism evidence="2 3">
    <name type="scientific">Emticicia aquatilis</name>
    <dbReference type="NCBI Taxonomy" id="1537369"/>
    <lineage>
        <taxon>Bacteria</taxon>
        <taxon>Pseudomonadati</taxon>
        <taxon>Bacteroidota</taxon>
        <taxon>Cytophagia</taxon>
        <taxon>Cytophagales</taxon>
        <taxon>Leadbetterellaceae</taxon>
        <taxon>Emticicia</taxon>
    </lineage>
</organism>
<dbReference type="Proteomes" id="UP000609064">
    <property type="component" value="Unassembled WGS sequence"/>
</dbReference>
<keyword evidence="1" id="KW-0472">Membrane</keyword>
<dbReference type="EMBL" id="BMKK01000002">
    <property type="protein sequence ID" value="GGD47000.1"/>
    <property type="molecule type" value="Genomic_DNA"/>
</dbReference>